<evidence type="ECO:0000256" key="8">
    <source>
        <dbReference type="RuleBase" id="RU361162"/>
    </source>
</evidence>
<dbReference type="GO" id="GO:0005634">
    <property type="term" value="C:nucleus"/>
    <property type="evidence" value="ECO:0007669"/>
    <property type="project" value="TreeGrafter"/>
</dbReference>
<dbReference type="PROSITE" id="PS00108">
    <property type="entry name" value="PROTEIN_KINASE_ST"/>
    <property type="match status" value="1"/>
</dbReference>
<reference evidence="12" key="1">
    <citation type="submission" date="2019-06" db="EMBL/GenBank/DDBJ databases">
        <authorList>
            <person name="Zheng W."/>
        </authorList>
    </citation>
    <scope>NUCLEOTIDE SEQUENCE</scope>
    <source>
        <strain evidence="12">QDHG01</strain>
    </source>
</reference>
<name>A0A8J8P3T5_HALGN</name>
<dbReference type="PROSITE" id="PS50011">
    <property type="entry name" value="PROTEIN_KINASE_DOM"/>
    <property type="match status" value="1"/>
</dbReference>
<dbReference type="OrthoDB" id="408964at2759"/>
<organism evidence="12 13">
    <name type="scientific">Halteria grandinella</name>
    <dbReference type="NCBI Taxonomy" id="5974"/>
    <lineage>
        <taxon>Eukaryota</taxon>
        <taxon>Sar</taxon>
        <taxon>Alveolata</taxon>
        <taxon>Ciliophora</taxon>
        <taxon>Intramacronucleata</taxon>
        <taxon>Spirotrichea</taxon>
        <taxon>Stichotrichia</taxon>
        <taxon>Sporadotrichida</taxon>
        <taxon>Halteriidae</taxon>
        <taxon>Halteria</taxon>
    </lineage>
</organism>
<dbReference type="InterPro" id="IPR017441">
    <property type="entry name" value="Protein_kinase_ATP_BS"/>
</dbReference>
<dbReference type="PROSITE" id="PS00107">
    <property type="entry name" value="PROTEIN_KINASE_ATP"/>
    <property type="match status" value="1"/>
</dbReference>
<dbReference type="InterPro" id="IPR011009">
    <property type="entry name" value="Kinase-like_dom_sf"/>
</dbReference>
<evidence type="ECO:0000259" key="11">
    <source>
        <dbReference type="PROSITE" id="PS50078"/>
    </source>
</evidence>
<evidence type="ECO:0000256" key="2">
    <source>
        <dbReference type="ARBA" id="ARBA00022679"/>
    </source>
</evidence>
<sequence length="684" mass="76761">MQQQQTPTQPSQNQDNAQIIVEEKIVKFNGDICIKKYLRGKFLGKGGFAKCYEFTNLETKRVSAAKVIAKTSLTKSRAKQKLMSEIKIHRSLHHNHIVGFEHFFEDAENVYILLELCQNQSLNELLRRRKRLHEIEVQCYLNQICSAIKYLHSHRVIHRDLKLGNLFLNDRMEVKIGDFGLATKLEFDGERKRTICGTPNYIAPEVLEGKQGHSYEVDVWSLGVIIYTLIIGKPPFETSDVKTTYKRIRMNAYSFPDNVPITDAARDLITRILNNDPTKRPSIDEILNHEFINHGGQVPRILPASTLACPPSSMYVRQFLPPSQKNGTGTMAQFNGGAPPQTAPIKPTDLLSSRGGGAADNKIDSNRMMSGQMPGQSAQPQLSATQKVGGANPAAPLKDEAWVKKWVDYSSKYGLGYYLSNEATGVYFNDSTKIVLDPNGYHFDYYERRSSDRQDVGKEYTLTEYPKELQKKVTLLQHFRSYLEGSEKPKANEPQVSPEQLPERKVKDIVYVKKWMRTRHAIMFRLSNKVVQVNFQDHTEILLSSETKLVMYVNKRGERQSFPLSNAMESSNLEMVKRLKYTKDILTHMLNANVNTGKPGTQGGPGGLDTNSNIGAQSQSSRPKTNTMTSGIANAAVGLGGGGDSKGQLSSTNKFSTTDRQNMRPYQTAQNFGSKDIDSAGGFE</sequence>
<keyword evidence="4 7" id="KW-0547">Nucleotide-binding</keyword>
<dbReference type="SUPFAM" id="SSF56112">
    <property type="entry name" value="Protein kinase-like (PK-like)"/>
    <property type="match status" value="1"/>
</dbReference>
<feature type="region of interest" description="Disordered" evidence="9">
    <location>
        <begin position="337"/>
        <end position="359"/>
    </location>
</feature>
<dbReference type="Gene3D" id="1.10.510.10">
    <property type="entry name" value="Transferase(Phosphotransferase) domain 1"/>
    <property type="match status" value="1"/>
</dbReference>
<evidence type="ECO:0000256" key="6">
    <source>
        <dbReference type="ARBA" id="ARBA00022840"/>
    </source>
</evidence>
<feature type="domain" description="Protein kinase" evidence="10">
    <location>
        <begin position="37"/>
        <end position="292"/>
    </location>
</feature>
<dbReference type="InterPro" id="IPR008271">
    <property type="entry name" value="Ser/Thr_kinase_AS"/>
</dbReference>
<dbReference type="Pfam" id="PF00659">
    <property type="entry name" value="POLO_box"/>
    <property type="match status" value="2"/>
</dbReference>
<dbReference type="SMART" id="SM00220">
    <property type="entry name" value="S_TKc"/>
    <property type="match status" value="1"/>
</dbReference>
<evidence type="ECO:0000313" key="12">
    <source>
        <dbReference type="EMBL" id="TNV85299.1"/>
    </source>
</evidence>
<dbReference type="InterPro" id="IPR036947">
    <property type="entry name" value="POLO_box_dom_sf"/>
</dbReference>
<evidence type="ECO:0000313" key="13">
    <source>
        <dbReference type="Proteomes" id="UP000785679"/>
    </source>
</evidence>
<dbReference type="CDD" id="cd14099">
    <property type="entry name" value="STKc_PLK"/>
    <property type="match status" value="1"/>
</dbReference>
<keyword evidence="2 8" id="KW-0808">Transferase</keyword>
<dbReference type="SUPFAM" id="SSF82615">
    <property type="entry name" value="Polo-box domain"/>
    <property type="match status" value="2"/>
</dbReference>
<dbReference type="Gene3D" id="3.30.200.20">
    <property type="entry name" value="Phosphorylase Kinase, domain 1"/>
    <property type="match status" value="1"/>
</dbReference>
<proteinExistence type="inferred from homology"/>
<comment type="catalytic activity">
    <reaction evidence="8">
        <text>L-threonyl-[protein] + ATP = O-phospho-L-threonyl-[protein] + ADP + H(+)</text>
        <dbReference type="Rhea" id="RHEA:46608"/>
        <dbReference type="Rhea" id="RHEA-COMP:11060"/>
        <dbReference type="Rhea" id="RHEA-COMP:11605"/>
        <dbReference type="ChEBI" id="CHEBI:15378"/>
        <dbReference type="ChEBI" id="CHEBI:30013"/>
        <dbReference type="ChEBI" id="CHEBI:30616"/>
        <dbReference type="ChEBI" id="CHEBI:61977"/>
        <dbReference type="ChEBI" id="CHEBI:456216"/>
        <dbReference type="EC" id="2.7.11.21"/>
    </reaction>
</comment>
<feature type="binding site" evidence="7">
    <location>
        <position position="70"/>
    </location>
    <ligand>
        <name>ATP</name>
        <dbReference type="ChEBI" id="CHEBI:30616"/>
    </ligand>
</feature>
<dbReference type="FunFam" id="3.30.200.20:FF:000091">
    <property type="entry name" value="Serine/threonine-protein kinase PLK"/>
    <property type="match status" value="1"/>
</dbReference>
<comment type="caution">
    <text evidence="12">The sequence shown here is derived from an EMBL/GenBank/DDBJ whole genome shotgun (WGS) entry which is preliminary data.</text>
</comment>
<dbReference type="InterPro" id="IPR000959">
    <property type="entry name" value="POLO_box_dom"/>
</dbReference>
<evidence type="ECO:0000256" key="9">
    <source>
        <dbReference type="SAM" id="MobiDB-lite"/>
    </source>
</evidence>
<feature type="domain" description="POLO box" evidence="11">
    <location>
        <begin position="511"/>
        <end position="591"/>
    </location>
</feature>
<dbReference type="PANTHER" id="PTHR24345">
    <property type="entry name" value="SERINE/THREONINE-PROTEIN KINASE PLK"/>
    <property type="match status" value="1"/>
</dbReference>
<dbReference type="Proteomes" id="UP000785679">
    <property type="component" value="Unassembled WGS sequence"/>
</dbReference>
<evidence type="ECO:0000259" key="10">
    <source>
        <dbReference type="PROSITE" id="PS50011"/>
    </source>
</evidence>
<dbReference type="FunFam" id="1.10.510.10:FF:001669">
    <property type="entry name" value="Serine/threonine-protein kinase"/>
    <property type="match status" value="1"/>
</dbReference>
<accession>A0A8J8P3T5</accession>
<dbReference type="Pfam" id="PF00069">
    <property type="entry name" value="Pkinase"/>
    <property type="match status" value="1"/>
</dbReference>
<dbReference type="EC" id="2.7.11.21" evidence="8"/>
<dbReference type="AlphaFoldDB" id="A0A8J8P3T5"/>
<dbReference type="FunFam" id="3.30.1120.30:FF:000013">
    <property type="entry name" value="Serine/threonine-protein kinase PLK"/>
    <property type="match status" value="1"/>
</dbReference>
<dbReference type="EMBL" id="RRYP01001947">
    <property type="protein sequence ID" value="TNV85299.1"/>
    <property type="molecule type" value="Genomic_DNA"/>
</dbReference>
<comment type="similarity">
    <text evidence="8">Belongs to the protein kinase superfamily. Ser/Thr protein kinase family. CDC5/Polo subfamily.</text>
</comment>
<dbReference type="Gene3D" id="3.30.1120.30">
    <property type="entry name" value="POLO box domain"/>
    <property type="match status" value="2"/>
</dbReference>
<dbReference type="GO" id="GO:0005524">
    <property type="term" value="F:ATP binding"/>
    <property type="evidence" value="ECO:0007669"/>
    <property type="project" value="UniProtKB-UniRule"/>
</dbReference>
<dbReference type="CDD" id="cd13118">
    <property type="entry name" value="POLO_box_1"/>
    <property type="match status" value="1"/>
</dbReference>
<evidence type="ECO:0000256" key="3">
    <source>
        <dbReference type="ARBA" id="ARBA00022737"/>
    </source>
</evidence>
<dbReference type="CDD" id="cd13117">
    <property type="entry name" value="POLO_box_2"/>
    <property type="match status" value="1"/>
</dbReference>
<evidence type="ECO:0000256" key="5">
    <source>
        <dbReference type="ARBA" id="ARBA00022777"/>
    </source>
</evidence>
<feature type="region of interest" description="Disordered" evidence="9">
    <location>
        <begin position="594"/>
        <end position="684"/>
    </location>
</feature>
<evidence type="ECO:0000256" key="1">
    <source>
        <dbReference type="ARBA" id="ARBA00022527"/>
    </source>
</evidence>
<keyword evidence="5 8" id="KW-0418">Kinase</keyword>
<keyword evidence="6 7" id="KW-0067">ATP-binding</keyword>
<dbReference type="InterPro" id="IPR000719">
    <property type="entry name" value="Prot_kinase_dom"/>
</dbReference>
<dbReference type="PANTHER" id="PTHR24345:SF0">
    <property type="entry name" value="CELL CYCLE SERINE_THREONINE-PROTEIN KINASE CDC5_MSD2"/>
    <property type="match status" value="1"/>
</dbReference>
<evidence type="ECO:0000256" key="7">
    <source>
        <dbReference type="PROSITE-ProRule" id="PRU10141"/>
    </source>
</evidence>
<protein>
    <recommendedName>
        <fullName evidence="8">Serine/threonine-protein kinase PLK</fullName>
        <ecNumber evidence="8">2.7.11.21</ecNumber>
    </recommendedName>
    <alternativeName>
        <fullName evidence="8">Polo-like kinase</fullName>
    </alternativeName>
</protein>
<feature type="compositionally biased region" description="Polar residues" evidence="9">
    <location>
        <begin position="648"/>
        <end position="673"/>
    </location>
</feature>
<gene>
    <name evidence="12" type="ORF">FGO68_gene16891</name>
</gene>
<feature type="domain" description="POLO box" evidence="11">
    <location>
        <begin position="402"/>
        <end position="485"/>
    </location>
</feature>
<keyword evidence="3" id="KW-0677">Repeat</keyword>
<dbReference type="PROSITE" id="PS50078">
    <property type="entry name" value="POLO_BOX"/>
    <property type="match status" value="2"/>
</dbReference>
<keyword evidence="1 8" id="KW-0723">Serine/threonine-protein kinase</keyword>
<keyword evidence="13" id="KW-1185">Reference proteome</keyword>
<dbReference type="GO" id="GO:0004674">
    <property type="term" value="F:protein serine/threonine kinase activity"/>
    <property type="evidence" value="ECO:0007669"/>
    <property type="project" value="UniProtKB-KW"/>
</dbReference>
<feature type="compositionally biased region" description="Polar residues" evidence="9">
    <location>
        <begin position="609"/>
        <end position="630"/>
    </location>
</feature>
<dbReference type="InterPro" id="IPR033695">
    <property type="entry name" value="POLO_box_2"/>
</dbReference>
<evidence type="ECO:0000256" key="4">
    <source>
        <dbReference type="ARBA" id="ARBA00022741"/>
    </source>
</evidence>
<dbReference type="InterPro" id="IPR033701">
    <property type="entry name" value="POLO_box_1"/>
</dbReference>